<protein>
    <submittedName>
        <fullName evidence="8">Enoyl-CoA hydratase/carnithine racemase</fullName>
    </submittedName>
</protein>
<dbReference type="GO" id="GO:0004300">
    <property type="term" value="F:enoyl-CoA hydratase activity"/>
    <property type="evidence" value="ECO:0007669"/>
    <property type="project" value="UniProtKB-EC"/>
</dbReference>
<keyword evidence="3" id="KW-0443">Lipid metabolism</keyword>
<evidence type="ECO:0000256" key="7">
    <source>
        <dbReference type="RuleBase" id="RU003707"/>
    </source>
</evidence>
<evidence type="ECO:0000256" key="4">
    <source>
        <dbReference type="ARBA" id="ARBA00023239"/>
    </source>
</evidence>
<keyword evidence="4" id="KW-0456">Lyase</keyword>
<dbReference type="InterPro" id="IPR029045">
    <property type="entry name" value="ClpP/crotonase-like_dom_sf"/>
</dbReference>
<dbReference type="InterPro" id="IPR001753">
    <property type="entry name" value="Enoyl-CoA_hydra/iso"/>
</dbReference>
<dbReference type="GO" id="GO:0006635">
    <property type="term" value="P:fatty acid beta-oxidation"/>
    <property type="evidence" value="ECO:0007669"/>
    <property type="project" value="TreeGrafter"/>
</dbReference>
<evidence type="ECO:0000256" key="1">
    <source>
        <dbReference type="ARBA" id="ARBA00002994"/>
    </source>
</evidence>
<dbReference type="Proteomes" id="UP000274762">
    <property type="component" value="Unassembled WGS sequence"/>
</dbReference>
<accession>A0A495K8N4</accession>
<comment type="function">
    <text evidence="1">Could possibly oxidize fatty acids using specific components.</text>
</comment>
<dbReference type="Gene3D" id="3.90.226.10">
    <property type="entry name" value="2-enoyl-CoA Hydratase, Chain A, domain 1"/>
    <property type="match status" value="1"/>
</dbReference>
<dbReference type="PANTHER" id="PTHR11941">
    <property type="entry name" value="ENOYL-COA HYDRATASE-RELATED"/>
    <property type="match status" value="1"/>
</dbReference>
<dbReference type="PROSITE" id="PS00166">
    <property type="entry name" value="ENOYL_COA_HYDRATASE"/>
    <property type="match status" value="1"/>
</dbReference>
<dbReference type="PANTHER" id="PTHR11941:SF54">
    <property type="entry name" value="ENOYL-COA HYDRATASE, MITOCHONDRIAL"/>
    <property type="match status" value="1"/>
</dbReference>
<comment type="similarity">
    <text evidence="2 7">Belongs to the enoyl-CoA hydratase/isomerase family.</text>
</comment>
<keyword evidence="3" id="KW-0276">Fatty acid metabolism</keyword>
<dbReference type="InterPro" id="IPR014748">
    <property type="entry name" value="Enoyl-CoA_hydra_C"/>
</dbReference>
<dbReference type="EMBL" id="RBKV01000001">
    <property type="protein sequence ID" value="RKR97531.1"/>
    <property type="molecule type" value="Genomic_DNA"/>
</dbReference>
<dbReference type="CDD" id="cd06558">
    <property type="entry name" value="crotonase-like"/>
    <property type="match status" value="1"/>
</dbReference>
<reference evidence="8 9" key="1">
    <citation type="submission" date="2018-10" db="EMBL/GenBank/DDBJ databases">
        <title>Sequencing the genomes of 1000 actinobacteria strains.</title>
        <authorList>
            <person name="Klenk H.-P."/>
        </authorList>
    </citation>
    <scope>NUCLEOTIDE SEQUENCE [LARGE SCALE GENOMIC DNA]</scope>
    <source>
        <strain evidence="8 9">DSM 44343</strain>
    </source>
</reference>
<evidence type="ECO:0000256" key="6">
    <source>
        <dbReference type="ARBA" id="ARBA00023717"/>
    </source>
</evidence>
<evidence type="ECO:0000256" key="2">
    <source>
        <dbReference type="ARBA" id="ARBA00005254"/>
    </source>
</evidence>
<dbReference type="Pfam" id="PF00378">
    <property type="entry name" value="ECH_1"/>
    <property type="match status" value="1"/>
</dbReference>
<evidence type="ECO:0000256" key="5">
    <source>
        <dbReference type="ARBA" id="ARBA00023709"/>
    </source>
</evidence>
<gene>
    <name evidence="8" type="ORF">DFJ75_4413</name>
</gene>
<dbReference type="AlphaFoldDB" id="A0A495K8N4"/>
<evidence type="ECO:0000313" key="8">
    <source>
        <dbReference type="EMBL" id="RKR97531.1"/>
    </source>
</evidence>
<comment type="catalytic activity">
    <reaction evidence="6">
        <text>a 4-saturated-(3S)-3-hydroxyacyl-CoA = a (3E)-enoyl-CoA + H2O</text>
        <dbReference type="Rhea" id="RHEA:20724"/>
        <dbReference type="ChEBI" id="CHEBI:15377"/>
        <dbReference type="ChEBI" id="CHEBI:58521"/>
        <dbReference type="ChEBI" id="CHEBI:137480"/>
        <dbReference type="EC" id="4.2.1.17"/>
    </reaction>
</comment>
<sequence length="267" mass="28767">MRKARTLADFEWKVDDRIGTLTLNRPDRGNAFTFTMVDAMTDVLRRAVIDDAVRVIVVTGHGDRSFCSGMDTREFAGLELTPLRRKSQLHEHVHELIRAIVACDKPIIAAINGNAQGAGLDLALACDMRVMSRSARVSEVYVSLGLTSGAGGAYFLPRLVGRAKAMELLLSGTAIDAEEAEKIGLVNSLADSADLQASARTLAASIARHAPTTVRVMKRSIDQASRSDLDTSLDLLSSHYAVLATTDDAAEAIAALRDKRTPNYTGN</sequence>
<organism evidence="8 9">
    <name type="scientific">Williamsia marianensis</name>
    <dbReference type="NCBI Taxonomy" id="85044"/>
    <lineage>
        <taxon>Bacteria</taxon>
        <taxon>Bacillati</taxon>
        <taxon>Actinomycetota</taxon>
        <taxon>Actinomycetes</taxon>
        <taxon>Mycobacteriales</taxon>
        <taxon>Nocardiaceae</taxon>
        <taxon>Williamsia</taxon>
    </lineage>
</organism>
<dbReference type="Gene3D" id="1.10.12.10">
    <property type="entry name" value="Lyase 2-enoyl-coa Hydratase, Chain A, domain 2"/>
    <property type="match status" value="1"/>
</dbReference>
<dbReference type="SUPFAM" id="SSF52096">
    <property type="entry name" value="ClpP/crotonase"/>
    <property type="match status" value="1"/>
</dbReference>
<name>A0A495K8N4_WILMA</name>
<comment type="caution">
    <text evidence="8">The sequence shown here is derived from an EMBL/GenBank/DDBJ whole genome shotgun (WGS) entry which is preliminary data.</text>
</comment>
<proteinExistence type="inferred from homology"/>
<dbReference type="InterPro" id="IPR018376">
    <property type="entry name" value="Enoyl-CoA_hyd/isom_CS"/>
</dbReference>
<evidence type="ECO:0000313" key="9">
    <source>
        <dbReference type="Proteomes" id="UP000274762"/>
    </source>
</evidence>
<comment type="catalytic activity">
    <reaction evidence="5">
        <text>a (3S)-3-hydroxyacyl-CoA = a (2E)-enoyl-CoA + H2O</text>
        <dbReference type="Rhea" id="RHEA:16105"/>
        <dbReference type="ChEBI" id="CHEBI:15377"/>
        <dbReference type="ChEBI" id="CHEBI:57318"/>
        <dbReference type="ChEBI" id="CHEBI:58856"/>
        <dbReference type="EC" id="4.2.1.17"/>
    </reaction>
</comment>
<evidence type="ECO:0000256" key="3">
    <source>
        <dbReference type="ARBA" id="ARBA00022832"/>
    </source>
</evidence>